<evidence type="ECO:0000313" key="4">
    <source>
        <dbReference type="Proteomes" id="UP000634136"/>
    </source>
</evidence>
<feature type="region of interest" description="Disordered" evidence="1">
    <location>
        <begin position="57"/>
        <end position="92"/>
    </location>
</feature>
<gene>
    <name evidence="3" type="ORF">G2W53_003031</name>
</gene>
<feature type="compositionally biased region" description="Polar residues" evidence="1">
    <location>
        <begin position="73"/>
        <end position="92"/>
    </location>
</feature>
<keyword evidence="4" id="KW-1185">Reference proteome</keyword>
<proteinExistence type="predicted"/>
<sequence>MNTTQGVALFVLILINTIFMLCSLVSISCETESNLLVDRYSSRKLLANSSSFSASIENLTTSHEEEEEDSWRSVDTSLRNAPPSNSNPIQNK</sequence>
<keyword evidence="2" id="KW-0472">Membrane</keyword>
<keyword evidence="2 3" id="KW-0812">Transmembrane</keyword>
<protein>
    <submittedName>
        <fullName evidence="3">Putative transmembrane protein</fullName>
    </submittedName>
</protein>
<dbReference type="EMBL" id="JAAIUW010000002">
    <property type="protein sequence ID" value="KAF7840733.1"/>
    <property type="molecule type" value="Genomic_DNA"/>
</dbReference>
<reference evidence="3" key="1">
    <citation type="submission" date="2020-09" db="EMBL/GenBank/DDBJ databases">
        <title>Genome-Enabled Discovery of Anthraquinone Biosynthesis in Senna tora.</title>
        <authorList>
            <person name="Kang S.-H."/>
            <person name="Pandey R.P."/>
            <person name="Lee C.-M."/>
            <person name="Sim J.-S."/>
            <person name="Jeong J.-T."/>
            <person name="Choi B.-S."/>
            <person name="Jung M."/>
            <person name="Ginzburg D."/>
            <person name="Zhao K."/>
            <person name="Won S.Y."/>
            <person name="Oh T.-J."/>
            <person name="Yu Y."/>
            <person name="Kim N.-H."/>
            <person name="Lee O.R."/>
            <person name="Lee T.-H."/>
            <person name="Bashyal P."/>
            <person name="Kim T.-S."/>
            <person name="Lee W.-H."/>
            <person name="Kawkins C."/>
            <person name="Kim C.-K."/>
            <person name="Kim J.S."/>
            <person name="Ahn B.O."/>
            <person name="Rhee S.Y."/>
            <person name="Sohng J.K."/>
        </authorList>
    </citation>
    <scope>NUCLEOTIDE SEQUENCE</scope>
    <source>
        <tissue evidence="3">Leaf</tissue>
    </source>
</reference>
<accession>A0A834XBY4</accession>
<feature type="transmembrane region" description="Helical" evidence="2">
    <location>
        <begin position="7"/>
        <end position="27"/>
    </location>
</feature>
<evidence type="ECO:0000256" key="1">
    <source>
        <dbReference type="SAM" id="MobiDB-lite"/>
    </source>
</evidence>
<evidence type="ECO:0000313" key="3">
    <source>
        <dbReference type="EMBL" id="KAF7840733.1"/>
    </source>
</evidence>
<evidence type="ECO:0000256" key="2">
    <source>
        <dbReference type="SAM" id="Phobius"/>
    </source>
</evidence>
<dbReference type="AlphaFoldDB" id="A0A834XBY4"/>
<keyword evidence="2" id="KW-1133">Transmembrane helix</keyword>
<comment type="caution">
    <text evidence="3">The sequence shown here is derived from an EMBL/GenBank/DDBJ whole genome shotgun (WGS) entry which is preliminary data.</text>
</comment>
<name>A0A834XBY4_9FABA</name>
<dbReference type="Proteomes" id="UP000634136">
    <property type="component" value="Unassembled WGS sequence"/>
</dbReference>
<organism evidence="3 4">
    <name type="scientific">Senna tora</name>
    <dbReference type="NCBI Taxonomy" id="362788"/>
    <lineage>
        <taxon>Eukaryota</taxon>
        <taxon>Viridiplantae</taxon>
        <taxon>Streptophyta</taxon>
        <taxon>Embryophyta</taxon>
        <taxon>Tracheophyta</taxon>
        <taxon>Spermatophyta</taxon>
        <taxon>Magnoliopsida</taxon>
        <taxon>eudicotyledons</taxon>
        <taxon>Gunneridae</taxon>
        <taxon>Pentapetalae</taxon>
        <taxon>rosids</taxon>
        <taxon>fabids</taxon>
        <taxon>Fabales</taxon>
        <taxon>Fabaceae</taxon>
        <taxon>Caesalpinioideae</taxon>
        <taxon>Cassia clade</taxon>
        <taxon>Senna</taxon>
    </lineage>
</organism>
<dbReference type="OrthoDB" id="1400106at2759"/>